<evidence type="ECO:0000313" key="3">
    <source>
        <dbReference type="EMBL" id="KAH6654820.1"/>
    </source>
</evidence>
<organism evidence="3 4">
    <name type="scientific">Truncatella angustata</name>
    <dbReference type="NCBI Taxonomy" id="152316"/>
    <lineage>
        <taxon>Eukaryota</taxon>
        <taxon>Fungi</taxon>
        <taxon>Dikarya</taxon>
        <taxon>Ascomycota</taxon>
        <taxon>Pezizomycotina</taxon>
        <taxon>Sordariomycetes</taxon>
        <taxon>Xylariomycetidae</taxon>
        <taxon>Amphisphaeriales</taxon>
        <taxon>Sporocadaceae</taxon>
        <taxon>Truncatella</taxon>
    </lineage>
</organism>
<sequence length="341" mass="36440">MSTEAGITSSIVATTLDGGSTTSSVATSVTLKPSSVSKLSPIARAARGKEITGLKIFQRSPDDTTAARAMELISEMNADIPTGGTDIAYGERDSHRIRFWKAKSSRAPLVLFVHGGSWQVGTYLDSVGSAKVGHLTSRGYAFATVNYTLIPSVKVEEQVQEVANSLSYLVKNASKLDLDSERVILMGHSSGAHVATLLGTDTSYLARAGMSIDIVRAVISLDGSNYNAMAEITDSPGPVAENLIYGLGTDPKRLRAMSPTYNARAPNARAFLLLHVLRQGDIRQVVEFAAALNAAGTDADIHVFEGQSFEGHMQMLLRLGDSKYPATLVMDDWLNKHVPVA</sequence>
<evidence type="ECO:0000256" key="1">
    <source>
        <dbReference type="ARBA" id="ARBA00022801"/>
    </source>
</evidence>
<dbReference type="OrthoDB" id="433474at2759"/>
<accession>A0A9P8ULL9</accession>
<dbReference type="RefSeq" id="XP_045959090.1">
    <property type="nucleotide sequence ID" value="XM_046100108.1"/>
</dbReference>
<name>A0A9P8ULL9_9PEZI</name>
<protein>
    <submittedName>
        <fullName evidence="3">Alpha/Beta hydrolase protein</fullName>
    </submittedName>
</protein>
<dbReference type="GeneID" id="70129000"/>
<dbReference type="InterPro" id="IPR050300">
    <property type="entry name" value="GDXG_lipolytic_enzyme"/>
</dbReference>
<comment type="caution">
    <text evidence="3">The sequence shown here is derived from an EMBL/GenBank/DDBJ whole genome shotgun (WGS) entry which is preliminary data.</text>
</comment>
<evidence type="ECO:0000313" key="4">
    <source>
        <dbReference type="Proteomes" id="UP000758603"/>
    </source>
</evidence>
<keyword evidence="4" id="KW-1185">Reference proteome</keyword>
<dbReference type="AlphaFoldDB" id="A0A9P8ULL9"/>
<dbReference type="EMBL" id="JAGPXC010000004">
    <property type="protein sequence ID" value="KAH6654820.1"/>
    <property type="molecule type" value="Genomic_DNA"/>
</dbReference>
<dbReference type="PANTHER" id="PTHR48081">
    <property type="entry name" value="AB HYDROLASE SUPERFAMILY PROTEIN C4A8.06C"/>
    <property type="match status" value="1"/>
</dbReference>
<dbReference type="GO" id="GO:0016787">
    <property type="term" value="F:hydrolase activity"/>
    <property type="evidence" value="ECO:0007669"/>
    <property type="project" value="UniProtKB-KW"/>
</dbReference>
<evidence type="ECO:0000259" key="2">
    <source>
        <dbReference type="Pfam" id="PF20434"/>
    </source>
</evidence>
<gene>
    <name evidence="3" type="ORF">BKA67DRAFT_536115</name>
</gene>
<dbReference type="PANTHER" id="PTHR48081:SF33">
    <property type="entry name" value="KYNURENINE FORMAMIDASE"/>
    <property type="match status" value="1"/>
</dbReference>
<dbReference type="SUPFAM" id="SSF53474">
    <property type="entry name" value="alpha/beta-Hydrolases"/>
    <property type="match status" value="1"/>
</dbReference>
<dbReference type="Proteomes" id="UP000758603">
    <property type="component" value="Unassembled WGS sequence"/>
</dbReference>
<reference evidence="3" key="1">
    <citation type="journal article" date="2021" name="Nat. Commun.">
        <title>Genetic determinants of endophytism in the Arabidopsis root mycobiome.</title>
        <authorList>
            <person name="Mesny F."/>
            <person name="Miyauchi S."/>
            <person name="Thiergart T."/>
            <person name="Pickel B."/>
            <person name="Atanasova L."/>
            <person name="Karlsson M."/>
            <person name="Huettel B."/>
            <person name="Barry K.W."/>
            <person name="Haridas S."/>
            <person name="Chen C."/>
            <person name="Bauer D."/>
            <person name="Andreopoulos W."/>
            <person name="Pangilinan J."/>
            <person name="LaButti K."/>
            <person name="Riley R."/>
            <person name="Lipzen A."/>
            <person name="Clum A."/>
            <person name="Drula E."/>
            <person name="Henrissat B."/>
            <person name="Kohler A."/>
            <person name="Grigoriev I.V."/>
            <person name="Martin F.M."/>
            <person name="Hacquard S."/>
        </authorList>
    </citation>
    <scope>NUCLEOTIDE SEQUENCE</scope>
    <source>
        <strain evidence="3">MPI-SDFR-AT-0073</strain>
    </source>
</reference>
<feature type="domain" description="BD-FAE-like" evidence="2">
    <location>
        <begin position="102"/>
        <end position="203"/>
    </location>
</feature>
<dbReference type="InterPro" id="IPR049492">
    <property type="entry name" value="BD-FAE-like_dom"/>
</dbReference>
<dbReference type="Pfam" id="PF20434">
    <property type="entry name" value="BD-FAE"/>
    <property type="match status" value="1"/>
</dbReference>
<dbReference type="InterPro" id="IPR029058">
    <property type="entry name" value="AB_hydrolase_fold"/>
</dbReference>
<dbReference type="Gene3D" id="3.40.50.1820">
    <property type="entry name" value="alpha/beta hydrolase"/>
    <property type="match status" value="1"/>
</dbReference>
<proteinExistence type="predicted"/>
<keyword evidence="1 3" id="KW-0378">Hydrolase</keyword>